<comment type="caution">
    <text evidence="2">The sequence shown here is derived from an EMBL/GenBank/DDBJ whole genome shotgun (WGS) entry which is preliminary data.</text>
</comment>
<evidence type="ECO:0000313" key="2">
    <source>
        <dbReference type="EMBL" id="ORJ53175.1"/>
    </source>
</evidence>
<gene>
    <name evidence="2" type="ORF">B5M45_29200</name>
</gene>
<dbReference type="Proteomes" id="UP000193040">
    <property type="component" value="Unassembled WGS sequence"/>
</dbReference>
<accession>A0A1X0XJT8</accession>
<dbReference type="EMBL" id="MZZM01000041">
    <property type="protein sequence ID" value="ORJ53175.1"/>
    <property type="molecule type" value="Genomic_DNA"/>
</dbReference>
<evidence type="ECO:0000256" key="1">
    <source>
        <dbReference type="SAM" id="Phobius"/>
    </source>
</evidence>
<dbReference type="STRING" id="1784.VC42_12895"/>
<dbReference type="AlphaFoldDB" id="A0A1X0XJT8"/>
<sequence>MAPVGPIRGPRKIRWSQKATAKPLDSVALEGEFPYHPTLLEIAQRRQEIEVWEALQVGGYRFVKPVTVASFLISAVMLFLAVTPIPPNWPWNIPLVIVAIFGAVVMVVCGLLWFDTPRAGPCPTALAIVPYSRAENLHLMHAQPVEPYCAKCTCPGCGDQATHRVRKPTQGEPDWSTAIRQCRVCGREWAQH</sequence>
<protein>
    <submittedName>
        <fullName evidence="2">Uncharacterized protein</fullName>
    </submittedName>
</protein>
<organism evidence="2 3">
    <name type="scientific">Mycobacterium simiae</name>
    <name type="common">Mycobacterium habana</name>
    <dbReference type="NCBI Taxonomy" id="1784"/>
    <lineage>
        <taxon>Bacteria</taxon>
        <taxon>Bacillati</taxon>
        <taxon>Actinomycetota</taxon>
        <taxon>Actinomycetes</taxon>
        <taxon>Mycobacteriales</taxon>
        <taxon>Mycobacteriaceae</taxon>
        <taxon>Mycobacterium</taxon>
        <taxon>Mycobacterium simiae complex</taxon>
    </lineage>
</organism>
<feature type="transmembrane region" description="Helical" evidence="1">
    <location>
        <begin position="66"/>
        <end position="85"/>
    </location>
</feature>
<keyword evidence="3" id="KW-1185">Reference proteome</keyword>
<keyword evidence="1" id="KW-0812">Transmembrane</keyword>
<evidence type="ECO:0000313" key="3">
    <source>
        <dbReference type="Proteomes" id="UP000193040"/>
    </source>
</evidence>
<reference evidence="2 3" key="1">
    <citation type="submission" date="2017-03" db="EMBL/GenBank/DDBJ databases">
        <title>Genomic insights into Mycobacterium simiae human colonization.</title>
        <authorList>
            <person name="Steffani J.L."/>
            <person name="Brunck M.E."/>
            <person name="Cruz E."/>
            <person name="Montiel R."/>
            <person name="Barona F."/>
        </authorList>
    </citation>
    <scope>NUCLEOTIDE SEQUENCE [LARGE SCALE GENOMIC DNA]</scope>
    <source>
        <strain evidence="2 3">MsiGto</strain>
    </source>
</reference>
<proteinExistence type="predicted"/>
<feature type="transmembrane region" description="Helical" evidence="1">
    <location>
        <begin position="91"/>
        <end position="114"/>
    </location>
</feature>
<keyword evidence="1" id="KW-0472">Membrane</keyword>
<name>A0A1X0XJT8_MYCSI</name>
<keyword evidence="1" id="KW-1133">Transmembrane helix</keyword>